<feature type="transmembrane region" description="Helical" evidence="1">
    <location>
        <begin position="152"/>
        <end position="171"/>
    </location>
</feature>
<keyword evidence="1" id="KW-0812">Transmembrane</keyword>
<evidence type="ECO:0000313" key="2">
    <source>
        <dbReference type="EMBL" id="AKU93320.1"/>
    </source>
</evidence>
<evidence type="ECO:0000256" key="1">
    <source>
        <dbReference type="SAM" id="Phobius"/>
    </source>
</evidence>
<keyword evidence="3" id="KW-1185">Reference proteome</keyword>
<feature type="transmembrane region" description="Helical" evidence="1">
    <location>
        <begin position="20"/>
        <end position="49"/>
    </location>
</feature>
<dbReference type="RefSeq" id="WP_050727363.1">
    <property type="nucleotide sequence ID" value="NZ_CP012332.1"/>
</dbReference>
<accession>A0A0K1PIH6</accession>
<evidence type="ECO:0000313" key="3">
    <source>
        <dbReference type="Proteomes" id="UP000055590"/>
    </source>
</evidence>
<gene>
    <name evidence="2" type="ORF">AKJ08_3707</name>
</gene>
<dbReference type="KEGG" id="vin:AKJ08_3707"/>
<keyword evidence="1" id="KW-1133">Transmembrane helix</keyword>
<name>A0A0K1PIH6_9BACT</name>
<feature type="transmembrane region" description="Helical" evidence="1">
    <location>
        <begin position="75"/>
        <end position="101"/>
    </location>
</feature>
<organism evidence="2 3">
    <name type="scientific">Vulgatibacter incomptus</name>
    <dbReference type="NCBI Taxonomy" id="1391653"/>
    <lineage>
        <taxon>Bacteria</taxon>
        <taxon>Pseudomonadati</taxon>
        <taxon>Myxococcota</taxon>
        <taxon>Myxococcia</taxon>
        <taxon>Myxococcales</taxon>
        <taxon>Cystobacterineae</taxon>
        <taxon>Vulgatibacteraceae</taxon>
        <taxon>Vulgatibacter</taxon>
    </lineage>
</organism>
<proteinExistence type="predicted"/>
<dbReference type="EMBL" id="CP012332">
    <property type="protein sequence ID" value="AKU93320.1"/>
    <property type="molecule type" value="Genomic_DNA"/>
</dbReference>
<feature type="transmembrane region" description="Helical" evidence="1">
    <location>
        <begin position="113"/>
        <end position="140"/>
    </location>
</feature>
<protein>
    <submittedName>
        <fullName evidence="2">Uncharacterized protein</fullName>
    </submittedName>
</protein>
<dbReference type="AlphaFoldDB" id="A0A0K1PIH6"/>
<keyword evidence="1" id="KW-0472">Membrane</keyword>
<dbReference type="STRING" id="1391653.AKJ08_3707"/>
<sequence length="184" mass="19464">MDEVTPSGTRRRRGREREAIQGILLTDGVEGGLVAGAIAIAAAMVVSAVNGQSVAAPWVSTASIVLGSSAFNGPFTWGIVFVGFVVHFAFAALYGAIWGAVANRLPRRLRDNVLIHGGLGFGYGLLLWVINIRGIALVVYPWLAQAPTLTPLLLHAAAYGLSLGLFLAIRVRPIDLARPRAARV</sequence>
<reference evidence="2 3" key="1">
    <citation type="submission" date="2015-08" db="EMBL/GenBank/DDBJ databases">
        <authorList>
            <person name="Babu N.S."/>
            <person name="Beckwith C.J."/>
            <person name="Beseler K.G."/>
            <person name="Brison A."/>
            <person name="Carone J.V."/>
            <person name="Caskin T.P."/>
            <person name="Diamond M."/>
            <person name="Durham M.E."/>
            <person name="Foxe J.M."/>
            <person name="Go M."/>
            <person name="Henderson B.A."/>
            <person name="Jones I.B."/>
            <person name="McGettigan J.A."/>
            <person name="Micheletti S.J."/>
            <person name="Nasrallah M.E."/>
            <person name="Ortiz D."/>
            <person name="Piller C.R."/>
            <person name="Privatt S.R."/>
            <person name="Schneider S.L."/>
            <person name="Sharp S."/>
            <person name="Smith T.C."/>
            <person name="Stanton J.D."/>
            <person name="Ullery H.E."/>
            <person name="Wilson R.J."/>
            <person name="Serrano M.G."/>
            <person name="Buck G."/>
            <person name="Lee V."/>
            <person name="Wang Y."/>
            <person name="Carvalho R."/>
            <person name="Voegtly L."/>
            <person name="Shi R."/>
            <person name="Duckworth R."/>
            <person name="Johnson A."/>
            <person name="Loviza R."/>
            <person name="Walstead R."/>
            <person name="Shah Z."/>
            <person name="Kiflezghi M."/>
            <person name="Wade K."/>
            <person name="Ball S.L."/>
            <person name="Bradley K.W."/>
            <person name="Asai D.J."/>
            <person name="Bowman C.A."/>
            <person name="Russell D.A."/>
            <person name="Pope W.H."/>
            <person name="Jacobs-Sera D."/>
            <person name="Hendrix R.W."/>
            <person name="Hatfull G.F."/>
        </authorList>
    </citation>
    <scope>NUCLEOTIDE SEQUENCE [LARGE SCALE GENOMIC DNA]</scope>
    <source>
        <strain evidence="2 3">DSM 27710</strain>
    </source>
</reference>
<dbReference type="Proteomes" id="UP000055590">
    <property type="component" value="Chromosome"/>
</dbReference>